<dbReference type="Gene3D" id="3.30.190.10">
    <property type="entry name" value="Ribulose bisphosphate carboxylase, small subunit"/>
    <property type="match status" value="1"/>
</dbReference>
<keyword evidence="12" id="KW-1185">Reference proteome</keyword>
<comment type="similarity">
    <text evidence="8">Belongs to the RuBisCO small chain family.</text>
</comment>
<evidence type="ECO:0000259" key="10">
    <source>
        <dbReference type="Pfam" id="PF12338"/>
    </source>
</evidence>
<proteinExistence type="inferred from homology"/>
<dbReference type="AlphaFoldDB" id="A0A6A1VJF1"/>
<keyword evidence="1" id="KW-0150">Chloroplast</keyword>
<dbReference type="PANTHER" id="PTHR31262">
    <property type="entry name" value="RIBULOSE BISPHOSPHATE CARBOXYLASE SMALL CHAIN 1, CHLOROPLASTIC"/>
    <property type="match status" value="1"/>
</dbReference>
<comment type="caution">
    <text evidence="11">The sequence shown here is derived from an EMBL/GenBank/DDBJ whole genome shotgun (WGS) entry which is preliminary data.</text>
</comment>
<dbReference type="PRINTS" id="PR00152">
    <property type="entry name" value="RUBISCOSMALL"/>
</dbReference>
<keyword evidence="5" id="KW-0809">Transit peptide</keyword>
<keyword evidence="4 8" id="KW-0934">Plastid</keyword>
<sequence>MDSSVISLATVATVNRASPAQASMVAPFTGLKSIAAFPITQKTNNDIASIASNSGRVQCMQVWPPLDLKKFDTLSYLPPLNMESLGKDVENLLKKGWIPCLKFKLEHNFVYRLNHKSLGYYNGRY</sequence>
<dbReference type="EMBL" id="RXIC02000024">
    <property type="protein sequence ID" value="KAB1211190.1"/>
    <property type="molecule type" value="Genomic_DNA"/>
</dbReference>
<evidence type="ECO:0000256" key="7">
    <source>
        <dbReference type="ARBA" id="ARBA00023300"/>
    </source>
</evidence>
<evidence type="ECO:0000256" key="5">
    <source>
        <dbReference type="ARBA" id="ARBA00022946"/>
    </source>
</evidence>
<dbReference type="Pfam" id="PF12338">
    <property type="entry name" value="RbcS"/>
    <property type="match status" value="1"/>
</dbReference>
<evidence type="ECO:0000256" key="3">
    <source>
        <dbReference type="ARBA" id="ARBA00022567"/>
    </source>
</evidence>
<comment type="subunit">
    <text evidence="8">Heterohexadecamer of 8 large and 8 small subunits.</text>
</comment>
<keyword evidence="6 8" id="KW-0601">Photorespiration</keyword>
<keyword evidence="7 8" id="KW-0120">Carbon dioxide fixation</keyword>
<name>A0A6A1VJF1_9ROSI</name>
<evidence type="ECO:0000256" key="2">
    <source>
        <dbReference type="ARBA" id="ARBA00022531"/>
    </source>
</evidence>
<dbReference type="Proteomes" id="UP000516437">
    <property type="component" value="Chromosome 6"/>
</dbReference>
<dbReference type="Pfam" id="PF00101">
    <property type="entry name" value="RuBisCO_small"/>
    <property type="match status" value="1"/>
</dbReference>
<dbReference type="InterPro" id="IPR000894">
    <property type="entry name" value="RuBisCO_ssu_dom"/>
</dbReference>
<protein>
    <recommendedName>
        <fullName evidence="8">Ribulose bisphosphate carboxylase small subunit</fullName>
        <shortName evidence="8">RuBisCO small subunit</shortName>
    </recommendedName>
</protein>
<feature type="domain" description="Ribulose-1,5-bisphosphate carboxylase small subunit N-terminal" evidence="10">
    <location>
        <begin position="3"/>
        <end position="46"/>
    </location>
</feature>
<feature type="domain" description="Ribulose bisphosphate carboxylase small subunit" evidence="9">
    <location>
        <begin position="71"/>
        <end position="109"/>
    </location>
</feature>
<organism evidence="11 12">
    <name type="scientific">Morella rubra</name>
    <name type="common">Chinese bayberry</name>
    <dbReference type="NCBI Taxonomy" id="262757"/>
    <lineage>
        <taxon>Eukaryota</taxon>
        <taxon>Viridiplantae</taxon>
        <taxon>Streptophyta</taxon>
        <taxon>Embryophyta</taxon>
        <taxon>Tracheophyta</taxon>
        <taxon>Spermatophyta</taxon>
        <taxon>Magnoliopsida</taxon>
        <taxon>eudicotyledons</taxon>
        <taxon>Gunneridae</taxon>
        <taxon>Pentapetalae</taxon>
        <taxon>rosids</taxon>
        <taxon>fabids</taxon>
        <taxon>Fagales</taxon>
        <taxon>Myricaceae</taxon>
        <taxon>Morella</taxon>
    </lineage>
</organism>
<evidence type="ECO:0000259" key="9">
    <source>
        <dbReference type="Pfam" id="PF00101"/>
    </source>
</evidence>
<dbReference type="InterPro" id="IPR024681">
    <property type="entry name" value="RuBisCO_ssu"/>
</dbReference>
<dbReference type="InterPro" id="IPR024680">
    <property type="entry name" value="RuBisCO_ssu_N"/>
</dbReference>
<reference evidence="11 12" key="1">
    <citation type="journal article" date="2019" name="Plant Biotechnol. J.">
        <title>The red bayberry genome and genetic basis of sex determination.</title>
        <authorList>
            <person name="Jia H.M."/>
            <person name="Jia H.J."/>
            <person name="Cai Q.L."/>
            <person name="Wang Y."/>
            <person name="Zhao H.B."/>
            <person name="Yang W.F."/>
            <person name="Wang G.Y."/>
            <person name="Li Y.H."/>
            <person name="Zhan D.L."/>
            <person name="Shen Y.T."/>
            <person name="Niu Q.F."/>
            <person name="Chang L."/>
            <person name="Qiu J."/>
            <person name="Zhao L."/>
            <person name="Xie H.B."/>
            <person name="Fu W.Y."/>
            <person name="Jin J."/>
            <person name="Li X.W."/>
            <person name="Jiao Y."/>
            <person name="Zhou C.C."/>
            <person name="Tu T."/>
            <person name="Chai C.Y."/>
            <person name="Gao J.L."/>
            <person name="Fan L.J."/>
            <person name="van de Weg E."/>
            <person name="Wang J.Y."/>
            <person name="Gao Z.S."/>
        </authorList>
    </citation>
    <scope>NUCLEOTIDE SEQUENCE [LARGE SCALE GENOMIC DNA]</scope>
    <source>
        <tissue evidence="11">Leaves</tissue>
    </source>
</reference>
<dbReference type="SUPFAM" id="SSF55239">
    <property type="entry name" value="RuBisCO, small subunit"/>
    <property type="match status" value="1"/>
</dbReference>
<evidence type="ECO:0000256" key="8">
    <source>
        <dbReference type="RuleBase" id="RU003627"/>
    </source>
</evidence>
<keyword evidence="3" id="KW-0113">Calvin cycle</keyword>
<evidence type="ECO:0000313" key="12">
    <source>
        <dbReference type="Proteomes" id="UP000516437"/>
    </source>
</evidence>
<evidence type="ECO:0000256" key="1">
    <source>
        <dbReference type="ARBA" id="ARBA00022528"/>
    </source>
</evidence>
<comment type="function">
    <text evidence="8">RuBisCO catalyzes two reactions: the carboxylation of D-ribulose 1,5-bisphosphate, the primary event in carbon dioxide fixation, as well as the oxidative fragmentation of the pentose substrate. Both reactions occur simultaneously and in competition at the same active site. Although the small subunit is not catalytic it is essential for maximal activity.</text>
</comment>
<evidence type="ECO:0000256" key="4">
    <source>
        <dbReference type="ARBA" id="ARBA00022640"/>
    </source>
</evidence>
<evidence type="ECO:0000256" key="6">
    <source>
        <dbReference type="ARBA" id="ARBA00023238"/>
    </source>
</evidence>
<dbReference type="GO" id="GO:0019253">
    <property type="term" value="P:reductive pentose-phosphate cycle"/>
    <property type="evidence" value="ECO:0007669"/>
    <property type="project" value="UniProtKB-KW"/>
</dbReference>
<gene>
    <name evidence="11" type="ORF">CJ030_MR6G021620</name>
</gene>
<accession>A0A6A1VJF1</accession>
<evidence type="ECO:0000313" key="11">
    <source>
        <dbReference type="EMBL" id="KAB1211190.1"/>
    </source>
</evidence>
<dbReference type="PANTHER" id="PTHR31262:SF10">
    <property type="entry name" value="RIBULOSE BISPHOSPHATE CARBOXYLASE SMALL SUBUNIT 1A, CHLOROPLASTIC-RELATED"/>
    <property type="match status" value="1"/>
</dbReference>
<dbReference type="InterPro" id="IPR036385">
    <property type="entry name" value="RuBisCO_ssu_sf"/>
</dbReference>
<dbReference type="OrthoDB" id="2013936at2759"/>
<dbReference type="GO" id="GO:0009853">
    <property type="term" value="P:photorespiration"/>
    <property type="evidence" value="ECO:0007669"/>
    <property type="project" value="UniProtKB-UniRule"/>
</dbReference>
<keyword evidence="2 8" id="KW-0602">Photosynthesis</keyword>